<comment type="similarity">
    <text evidence="2">Belongs to the RLP family.</text>
</comment>
<dbReference type="GO" id="GO:0051707">
    <property type="term" value="P:response to other organism"/>
    <property type="evidence" value="ECO:0007669"/>
    <property type="project" value="UniProtKB-ARBA"/>
</dbReference>
<evidence type="ECO:0000256" key="3">
    <source>
        <dbReference type="ARBA" id="ARBA00022475"/>
    </source>
</evidence>
<evidence type="ECO:0008006" key="14">
    <source>
        <dbReference type="Google" id="ProtNLM"/>
    </source>
</evidence>
<dbReference type="Pfam" id="PF13855">
    <property type="entry name" value="LRR_8"/>
    <property type="match status" value="2"/>
</dbReference>
<feature type="signal peptide" evidence="11">
    <location>
        <begin position="1"/>
        <end position="25"/>
    </location>
</feature>
<evidence type="ECO:0000256" key="11">
    <source>
        <dbReference type="SAM" id="SignalP"/>
    </source>
</evidence>
<keyword evidence="6 11" id="KW-0732">Signal</keyword>
<reference evidence="12" key="2">
    <citation type="submission" date="2020-08" db="EMBL/GenBank/DDBJ databases">
        <title>Plant Genome Project.</title>
        <authorList>
            <person name="Zhang R.-G."/>
        </authorList>
    </citation>
    <scope>NUCLEOTIDE SEQUENCE</scope>
    <source>
        <strain evidence="12">Huo1</strain>
        <tissue evidence="12">Leaf</tissue>
    </source>
</reference>
<evidence type="ECO:0000256" key="5">
    <source>
        <dbReference type="ARBA" id="ARBA00022692"/>
    </source>
</evidence>
<keyword evidence="9" id="KW-0472">Membrane</keyword>
<evidence type="ECO:0000256" key="1">
    <source>
        <dbReference type="ARBA" id="ARBA00004251"/>
    </source>
</evidence>
<dbReference type="SUPFAM" id="SSF52047">
    <property type="entry name" value="RNI-like"/>
    <property type="match status" value="3"/>
</dbReference>
<dbReference type="GO" id="GO:0006952">
    <property type="term" value="P:defense response"/>
    <property type="evidence" value="ECO:0007669"/>
    <property type="project" value="UniProtKB-ARBA"/>
</dbReference>
<keyword evidence="7" id="KW-0677">Repeat</keyword>
<keyword evidence="10" id="KW-0325">Glycoprotein</keyword>
<name>A0A8X8X527_SALSN</name>
<evidence type="ECO:0000256" key="6">
    <source>
        <dbReference type="ARBA" id="ARBA00022729"/>
    </source>
</evidence>
<proteinExistence type="inferred from homology"/>
<dbReference type="Proteomes" id="UP000298416">
    <property type="component" value="Unassembled WGS sequence"/>
</dbReference>
<gene>
    <name evidence="12" type="ORF">SASPL_134111</name>
</gene>
<dbReference type="SUPFAM" id="SSF52058">
    <property type="entry name" value="L domain-like"/>
    <property type="match status" value="1"/>
</dbReference>
<dbReference type="GO" id="GO:0005886">
    <property type="term" value="C:plasma membrane"/>
    <property type="evidence" value="ECO:0007669"/>
    <property type="project" value="UniProtKB-SubCell"/>
</dbReference>
<keyword evidence="13" id="KW-1185">Reference proteome</keyword>
<comment type="subcellular location">
    <subcellularLocation>
        <location evidence="1">Cell membrane</location>
        <topology evidence="1">Single-pass type I membrane protein</topology>
    </subcellularLocation>
</comment>
<dbReference type="SMART" id="SM00369">
    <property type="entry name" value="LRR_TYP"/>
    <property type="match status" value="13"/>
</dbReference>
<dbReference type="PANTHER" id="PTHR48061:SF2">
    <property type="entry name" value="RECEPTOR LIKE PROTEIN 30-LIKE"/>
    <property type="match status" value="1"/>
</dbReference>
<evidence type="ECO:0000256" key="4">
    <source>
        <dbReference type="ARBA" id="ARBA00022614"/>
    </source>
</evidence>
<accession>A0A8X8X527</accession>
<protein>
    <recommendedName>
        <fullName evidence="14">LRR receptor-like serine/threonine-protein kinase FLS2</fullName>
    </recommendedName>
</protein>
<keyword evidence="3" id="KW-1003">Cell membrane</keyword>
<evidence type="ECO:0000313" key="13">
    <source>
        <dbReference type="Proteomes" id="UP000298416"/>
    </source>
</evidence>
<keyword evidence="4" id="KW-0433">Leucine-rich repeat</keyword>
<dbReference type="Pfam" id="PF00560">
    <property type="entry name" value="LRR_1"/>
    <property type="match status" value="8"/>
</dbReference>
<dbReference type="InterPro" id="IPR032675">
    <property type="entry name" value="LRR_dom_sf"/>
</dbReference>
<dbReference type="InterPro" id="IPR003591">
    <property type="entry name" value="Leu-rich_rpt_typical-subtyp"/>
</dbReference>
<dbReference type="EMBL" id="PNBA02000012">
    <property type="protein sequence ID" value="KAG6406507.1"/>
    <property type="molecule type" value="Genomic_DNA"/>
</dbReference>
<dbReference type="InterPro" id="IPR046956">
    <property type="entry name" value="RLP23-like"/>
</dbReference>
<evidence type="ECO:0000256" key="7">
    <source>
        <dbReference type="ARBA" id="ARBA00022737"/>
    </source>
</evidence>
<evidence type="ECO:0000256" key="2">
    <source>
        <dbReference type="ARBA" id="ARBA00009592"/>
    </source>
</evidence>
<keyword evidence="5" id="KW-0812">Transmembrane</keyword>
<dbReference type="PANTHER" id="PTHR48061">
    <property type="entry name" value="LEUCINE-RICH REPEAT RECEPTOR PROTEIN KINASE EMS1-LIKE-RELATED"/>
    <property type="match status" value="1"/>
</dbReference>
<evidence type="ECO:0000256" key="8">
    <source>
        <dbReference type="ARBA" id="ARBA00022989"/>
    </source>
</evidence>
<dbReference type="FunFam" id="3.80.10.10:FF:000095">
    <property type="entry name" value="LRR receptor-like serine/threonine-protein kinase GSO1"/>
    <property type="match status" value="1"/>
</dbReference>
<keyword evidence="8" id="KW-1133">Transmembrane helix</keyword>
<evidence type="ECO:0000313" key="12">
    <source>
        <dbReference type="EMBL" id="KAG6406507.1"/>
    </source>
</evidence>
<feature type="chain" id="PRO_5036484685" description="LRR receptor-like serine/threonine-protein kinase FLS2" evidence="11">
    <location>
        <begin position="26"/>
        <end position="987"/>
    </location>
</feature>
<dbReference type="Gene3D" id="3.80.10.10">
    <property type="entry name" value="Ribonuclease Inhibitor"/>
    <property type="match status" value="3"/>
</dbReference>
<dbReference type="InterPro" id="IPR001611">
    <property type="entry name" value="Leu-rich_rpt"/>
</dbReference>
<comment type="caution">
    <text evidence="12">The sequence shown here is derived from an EMBL/GenBank/DDBJ whole genome shotgun (WGS) entry which is preliminary data.</text>
</comment>
<evidence type="ECO:0000256" key="10">
    <source>
        <dbReference type="ARBA" id="ARBA00023180"/>
    </source>
</evidence>
<dbReference type="AlphaFoldDB" id="A0A8X8X527"/>
<dbReference type="PROSITE" id="PS51450">
    <property type="entry name" value="LRR"/>
    <property type="match status" value="2"/>
</dbReference>
<evidence type="ECO:0000256" key="9">
    <source>
        <dbReference type="ARBA" id="ARBA00023136"/>
    </source>
</evidence>
<reference evidence="12" key="1">
    <citation type="submission" date="2018-01" db="EMBL/GenBank/DDBJ databases">
        <authorList>
            <person name="Mao J.F."/>
        </authorList>
    </citation>
    <scope>NUCLEOTIDE SEQUENCE</scope>
    <source>
        <strain evidence="12">Huo1</strain>
        <tissue evidence="12">Leaf</tissue>
    </source>
</reference>
<organism evidence="12">
    <name type="scientific">Salvia splendens</name>
    <name type="common">Scarlet sage</name>
    <dbReference type="NCBI Taxonomy" id="180675"/>
    <lineage>
        <taxon>Eukaryota</taxon>
        <taxon>Viridiplantae</taxon>
        <taxon>Streptophyta</taxon>
        <taxon>Embryophyta</taxon>
        <taxon>Tracheophyta</taxon>
        <taxon>Spermatophyta</taxon>
        <taxon>Magnoliopsida</taxon>
        <taxon>eudicotyledons</taxon>
        <taxon>Gunneridae</taxon>
        <taxon>Pentapetalae</taxon>
        <taxon>asterids</taxon>
        <taxon>lamiids</taxon>
        <taxon>Lamiales</taxon>
        <taxon>Lamiaceae</taxon>
        <taxon>Nepetoideae</taxon>
        <taxon>Mentheae</taxon>
        <taxon>Salviinae</taxon>
        <taxon>Salvia</taxon>
        <taxon>Salvia subgen. Calosphace</taxon>
        <taxon>core Calosphace</taxon>
    </lineage>
</organism>
<dbReference type="SMART" id="SM00365">
    <property type="entry name" value="LRR_SD22"/>
    <property type="match status" value="5"/>
</dbReference>
<sequence length="987" mass="110706">MALTCKYNSLLFLIFLAFASQYSHGRSSSTHRCLNDQAASLLQLQKDVLSHNSSTVTSDDNSSMKVTKWDNETDCCSSLSGDIDAIFNLRHLQRLNLAGNNFQLTPIPSGFERLSNLTHLNLSFSCFSDQVPAGISSLVRLESLDLSTVFFCELPPTFNDPDYNHIFAFEEKRRLRLEKPNLESFVRNMSALTELNLDYVDLSAQGSSWSQALSVLPNLKFLSLSNCKLSGPIHTYFQNLKSLNTLKLHSNNLSSEVPHFLVSFWDLRVLNLASTQLYGNFSPNVFLLPRLEAIDVSRNPSLSGELPEFPLKSSLKLVSLYETSFRGKLPDSIGNLDATEVDISFNSIEGPIPSFRSSSLQKLQHPRLSFNRLTGSIDPHTFTLPSLKVLYLNDNRLCGELGEFSSSSSVLEKVYLNGNNLIGEIPTSMSEITSLTYLSLASNRFTGSVKLEAFKHLSNLTSLDLSFNSLNIKNDDPDLIFPSLDELKLSRCNLTEFPIFLKKQEQLRTLNLSNNRIQGHIPDWLWTGYLNELDLSDNEVDFPRESSQVNTTFSLSLGILAMRSCSVFKFPKFLQLLDGLWYLDLSRNKIKGQVPNWIWKSTLQYVLLSRNSLESMEEFLPNVSLTSLTTLDLRSNLLQGSLPSGICNMSSLSILDASQNHLSGLIPECLGLMSNLTVLNLQGNKYRKIPPEFALASSLRSLNINNNLLEGKLPRSLENCKMLEVLDLGKNMITDVFPFWLEKLPNLRVLVLRNNNLHGQIQLPRRNFSLPKLGIIDLSFNQFTGDLPGEFISSLDEMLMNREIKSANLKTIGQYKYYQDSVTITSKGKQMVLVRILTIFVSLDLSNNRFHCKIPGEIGNLKSLVVLNLSRNGFDGRIPSSLGDLVELESLEFNTYTNDSYLGNTGLCGEPLSRSCSEPTGSALQPPSQGDESRKESLFDWRFAGSGYASGIVAGLALGYAFLPDFQYHEGRLQLKKKIRRRERSLT</sequence>